<dbReference type="AlphaFoldDB" id="A0A8X8ZFB3"/>
<gene>
    <name evidence="1" type="ORF">SASPL_135279</name>
</gene>
<proteinExistence type="predicted"/>
<dbReference type="EMBL" id="PNBA02000013">
    <property type="protein sequence ID" value="KAG6403062.1"/>
    <property type="molecule type" value="Genomic_DNA"/>
</dbReference>
<dbReference type="Proteomes" id="UP000298416">
    <property type="component" value="Unassembled WGS sequence"/>
</dbReference>
<sequence length="115" mass="13225">MSAFLKLIETDHTFGDAAALPLLLAVLECWDFSYEKLVEAAALPRFGGVGCWWILIEARPRGSASRGRSVPRHSIGTHRRRPEAELAVDGRWYGLRVHRREEYVWLDKKLGYWSE</sequence>
<keyword evidence="2" id="KW-1185">Reference proteome</keyword>
<reference evidence="1" key="1">
    <citation type="submission" date="2018-01" db="EMBL/GenBank/DDBJ databases">
        <authorList>
            <person name="Mao J.F."/>
        </authorList>
    </citation>
    <scope>NUCLEOTIDE SEQUENCE</scope>
    <source>
        <strain evidence="1">Huo1</strain>
        <tissue evidence="1">Leaf</tissue>
    </source>
</reference>
<accession>A0A8X8ZFB3</accession>
<reference evidence="1" key="2">
    <citation type="submission" date="2020-08" db="EMBL/GenBank/DDBJ databases">
        <title>Plant Genome Project.</title>
        <authorList>
            <person name="Zhang R.-G."/>
        </authorList>
    </citation>
    <scope>NUCLEOTIDE SEQUENCE</scope>
    <source>
        <strain evidence="1">Huo1</strain>
        <tissue evidence="1">Leaf</tissue>
    </source>
</reference>
<evidence type="ECO:0000313" key="2">
    <source>
        <dbReference type="Proteomes" id="UP000298416"/>
    </source>
</evidence>
<organism evidence="1">
    <name type="scientific">Salvia splendens</name>
    <name type="common">Scarlet sage</name>
    <dbReference type="NCBI Taxonomy" id="180675"/>
    <lineage>
        <taxon>Eukaryota</taxon>
        <taxon>Viridiplantae</taxon>
        <taxon>Streptophyta</taxon>
        <taxon>Embryophyta</taxon>
        <taxon>Tracheophyta</taxon>
        <taxon>Spermatophyta</taxon>
        <taxon>Magnoliopsida</taxon>
        <taxon>eudicotyledons</taxon>
        <taxon>Gunneridae</taxon>
        <taxon>Pentapetalae</taxon>
        <taxon>asterids</taxon>
        <taxon>lamiids</taxon>
        <taxon>Lamiales</taxon>
        <taxon>Lamiaceae</taxon>
        <taxon>Nepetoideae</taxon>
        <taxon>Mentheae</taxon>
        <taxon>Salviinae</taxon>
        <taxon>Salvia</taxon>
        <taxon>Salvia subgen. Calosphace</taxon>
        <taxon>core Calosphace</taxon>
    </lineage>
</organism>
<name>A0A8X8ZFB3_SALSN</name>
<protein>
    <submittedName>
        <fullName evidence="1">Uncharacterized protein</fullName>
    </submittedName>
</protein>
<evidence type="ECO:0000313" key="1">
    <source>
        <dbReference type="EMBL" id="KAG6403062.1"/>
    </source>
</evidence>
<comment type="caution">
    <text evidence="1">The sequence shown here is derived from an EMBL/GenBank/DDBJ whole genome shotgun (WGS) entry which is preliminary data.</text>
</comment>